<proteinExistence type="predicted"/>
<dbReference type="AlphaFoldDB" id="A0A8S9JDV7"/>
<evidence type="ECO:0000313" key="1">
    <source>
        <dbReference type="EMBL" id="KAF2579546.1"/>
    </source>
</evidence>
<evidence type="ECO:0000313" key="2">
    <source>
        <dbReference type="Proteomes" id="UP000712281"/>
    </source>
</evidence>
<dbReference type="EMBL" id="QGKW02001660">
    <property type="protein sequence ID" value="KAF2579546.1"/>
    <property type="molecule type" value="Genomic_DNA"/>
</dbReference>
<reference evidence="1" key="1">
    <citation type="submission" date="2019-12" db="EMBL/GenBank/DDBJ databases">
        <title>Genome sequencing and annotation of Brassica cretica.</title>
        <authorList>
            <person name="Studholme D.J."/>
            <person name="Sarris P.F."/>
        </authorList>
    </citation>
    <scope>NUCLEOTIDE SEQUENCE</scope>
    <source>
        <strain evidence="1">PFS-001/15</strain>
        <tissue evidence="1">Leaf</tissue>
    </source>
</reference>
<accession>A0A8S9JDV7</accession>
<sequence length="104" mass="11681">METNDTMVKLYTPVTPDKWSCGGEVITKQMDEGKWIQENQGTLGIIQRSLSSSILEADTHEGTAKELLESMEAVYKDRSHLGKVFVVKRAIEELKQDGCCQSFL</sequence>
<dbReference type="Proteomes" id="UP000712281">
    <property type="component" value="Unassembled WGS sequence"/>
</dbReference>
<organism evidence="1 2">
    <name type="scientific">Brassica cretica</name>
    <name type="common">Mustard</name>
    <dbReference type="NCBI Taxonomy" id="69181"/>
    <lineage>
        <taxon>Eukaryota</taxon>
        <taxon>Viridiplantae</taxon>
        <taxon>Streptophyta</taxon>
        <taxon>Embryophyta</taxon>
        <taxon>Tracheophyta</taxon>
        <taxon>Spermatophyta</taxon>
        <taxon>Magnoliopsida</taxon>
        <taxon>eudicotyledons</taxon>
        <taxon>Gunneridae</taxon>
        <taxon>Pentapetalae</taxon>
        <taxon>rosids</taxon>
        <taxon>malvids</taxon>
        <taxon>Brassicales</taxon>
        <taxon>Brassicaceae</taxon>
        <taxon>Brassiceae</taxon>
        <taxon>Brassica</taxon>
    </lineage>
</organism>
<comment type="caution">
    <text evidence="1">The sequence shown here is derived from an EMBL/GenBank/DDBJ whole genome shotgun (WGS) entry which is preliminary data.</text>
</comment>
<protein>
    <submittedName>
        <fullName evidence="1">Uncharacterized protein</fullName>
    </submittedName>
</protein>
<gene>
    <name evidence="1" type="ORF">F2Q68_00001171</name>
</gene>
<name>A0A8S9JDV7_BRACR</name>